<dbReference type="Proteomes" id="UP000248706">
    <property type="component" value="Unassembled WGS sequence"/>
</dbReference>
<dbReference type="EMBL" id="MCIF01000002">
    <property type="protein sequence ID" value="RAQ95769.1"/>
    <property type="molecule type" value="Genomic_DNA"/>
</dbReference>
<keyword evidence="2" id="KW-1185">Reference proteome</keyword>
<evidence type="ECO:0000313" key="1">
    <source>
        <dbReference type="EMBL" id="RAQ95769.1"/>
    </source>
</evidence>
<name>A0A328VFR6_9CHLR</name>
<reference evidence="1 2" key="1">
    <citation type="submission" date="2016-08" db="EMBL/GenBank/DDBJ databases">
        <title>Analysis of Carbohydrate Active Enzymes in Thermogemmatispora T81 Reveals Carbohydrate Degradation Ability.</title>
        <authorList>
            <person name="Tomazini A."/>
            <person name="Lal S."/>
            <person name="Stott M."/>
            <person name="Henrissat B."/>
            <person name="Polikarpov I."/>
            <person name="Sparling R."/>
            <person name="Levin D.B."/>
        </authorList>
    </citation>
    <scope>NUCLEOTIDE SEQUENCE [LARGE SCALE GENOMIC DNA]</scope>
    <source>
        <strain evidence="1 2">T81</strain>
    </source>
</reference>
<sequence length="71" mass="8309">MLIDEYKRHGNQAQYNAIEEAIWLTQFIRNKCLRPWMDSCGINRNDLYCFYSQLAGNYAFASCLTSLNYAS</sequence>
<dbReference type="AlphaFoldDB" id="A0A328VFR6"/>
<gene>
    <name evidence="1" type="ORF">A4R35_09500</name>
</gene>
<organism evidence="1 2">
    <name type="scientific">Thermogemmatispora tikiterensis</name>
    <dbReference type="NCBI Taxonomy" id="1825093"/>
    <lineage>
        <taxon>Bacteria</taxon>
        <taxon>Bacillati</taxon>
        <taxon>Chloroflexota</taxon>
        <taxon>Ktedonobacteria</taxon>
        <taxon>Thermogemmatisporales</taxon>
        <taxon>Thermogemmatisporaceae</taxon>
        <taxon>Thermogemmatispora</taxon>
    </lineage>
</organism>
<proteinExistence type="predicted"/>
<protein>
    <recommendedName>
        <fullName evidence="3">Transposase</fullName>
    </recommendedName>
</protein>
<accession>A0A328VFR6</accession>
<comment type="caution">
    <text evidence="1">The sequence shown here is derived from an EMBL/GenBank/DDBJ whole genome shotgun (WGS) entry which is preliminary data.</text>
</comment>
<evidence type="ECO:0000313" key="2">
    <source>
        <dbReference type="Proteomes" id="UP000248706"/>
    </source>
</evidence>
<evidence type="ECO:0008006" key="3">
    <source>
        <dbReference type="Google" id="ProtNLM"/>
    </source>
</evidence>